<evidence type="ECO:0000313" key="1">
    <source>
        <dbReference type="EMBL" id="MBD8035654.1"/>
    </source>
</evidence>
<dbReference type="EMBL" id="JACSPZ010000001">
    <property type="protein sequence ID" value="MBD8035654.1"/>
    <property type="molecule type" value="Genomic_DNA"/>
</dbReference>
<reference evidence="1 2" key="1">
    <citation type="submission" date="2020-08" db="EMBL/GenBank/DDBJ databases">
        <title>A Genomic Blueprint of the Chicken Gut Microbiome.</title>
        <authorList>
            <person name="Gilroy R."/>
            <person name="Ravi A."/>
            <person name="Getino M."/>
            <person name="Pursley I."/>
            <person name="Horton D.L."/>
            <person name="Alikhan N.-F."/>
            <person name="Baker D."/>
            <person name="Gharbi K."/>
            <person name="Hall N."/>
            <person name="Watson M."/>
            <person name="Adriaenssens E.M."/>
            <person name="Foster-Nyarko E."/>
            <person name="Jarju S."/>
            <person name="Secka A."/>
            <person name="Antonio M."/>
            <person name="Oren A."/>
            <person name="Chaudhuri R."/>
            <person name="La Ragione R.M."/>
            <person name="Hildebrand F."/>
            <person name="Pallen M.J."/>
        </authorList>
    </citation>
    <scope>NUCLEOTIDE SEQUENCE [LARGE SCALE GENOMIC DNA]</scope>
    <source>
        <strain evidence="1 2">A46</strain>
    </source>
</reference>
<dbReference type="Pfam" id="PF19785">
    <property type="entry name" value="UPF0738"/>
    <property type="match status" value="1"/>
</dbReference>
<evidence type="ECO:0000313" key="2">
    <source>
        <dbReference type="Proteomes" id="UP000619101"/>
    </source>
</evidence>
<accession>A0ABR8XUP0</accession>
<comment type="caution">
    <text evidence="1">The sequence shown here is derived from an EMBL/GenBank/DDBJ whole genome shotgun (WGS) entry which is preliminary data.</text>
</comment>
<dbReference type="Proteomes" id="UP000619101">
    <property type="component" value="Unassembled WGS sequence"/>
</dbReference>
<name>A0ABR8XUP0_9BACL</name>
<gene>
    <name evidence="1" type="ORF">H9635_02805</name>
</gene>
<sequence length="125" mass="14385">MRNVYIVSQYQAVHNEINFILNEKKQLSQLQPVGQVIVDSDNEAFLYIIEENDAYSYIGFPQAVWSQLVQMLKSGQQPYLKVEDGLVPLIQFTDELKGLLYNIVGNSNYGDRFVEAVEKEFADFL</sequence>
<organism evidence="1 2">
    <name type="scientific">Solibacillus faecavium</name>
    <dbReference type="NCBI Taxonomy" id="2762221"/>
    <lineage>
        <taxon>Bacteria</taxon>
        <taxon>Bacillati</taxon>
        <taxon>Bacillota</taxon>
        <taxon>Bacilli</taxon>
        <taxon>Bacillales</taxon>
        <taxon>Caryophanaceae</taxon>
        <taxon>Solibacillus</taxon>
    </lineage>
</organism>
<keyword evidence="2" id="KW-1185">Reference proteome</keyword>
<proteinExistence type="predicted"/>
<dbReference type="RefSeq" id="WP_191698617.1">
    <property type="nucleotide sequence ID" value="NZ_JACSPZ010000001.1"/>
</dbReference>
<dbReference type="InterPro" id="IPR020908">
    <property type="entry name" value="UPF0738"/>
</dbReference>
<protein>
    <submittedName>
        <fullName evidence="1">Uncharacterized protein</fullName>
    </submittedName>
</protein>